<evidence type="ECO:0000313" key="6">
    <source>
        <dbReference type="Proteomes" id="UP000241769"/>
    </source>
</evidence>
<dbReference type="PROSITE" id="PS00122">
    <property type="entry name" value="CARBOXYLESTERASE_B_1"/>
    <property type="match status" value="1"/>
</dbReference>
<gene>
    <name evidence="5" type="ORF">PROFUN_02728</name>
</gene>
<dbReference type="EMBL" id="MDYQ01000016">
    <property type="protein sequence ID" value="PRP87991.1"/>
    <property type="molecule type" value="Genomic_DNA"/>
</dbReference>
<dbReference type="InterPro" id="IPR019826">
    <property type="entry name" value="Carboxylesterase_B_AS"/>
</dbReference>
<dbReference type="Proteomes" id="UP000241769">
    <property type="component" value="Unassembled WGS sequence"/>
</dbReference>
<organism evidence="5 6">
    <name type="scientific">Planoprotostelium fungivorum</name>
    <dbReference type="NCBI Taxonomy" id="1890364"/>
    <lineage>
        <taxon>Eukaryota</taxon>
        <taxon>Amoebozoa</taxon>
        <taxon>Evosea</taxon>
        <taxon>Variosea</taxon>
        <taxon>Cavosteliida</taxon>
        <taxon>Cavosteliaceae</taxon>
        <taxon>Planoprotostelium</taxon>
    </lineage>
</organism>
<keyword evidence="2 3" id="KW-0378">Hydrolase</keyword>
<comment type="caution">
    <text evidence="5">The sequence shown here is derived from an EMBL/GenBank/DDBJ whole genome shotgun (WGS) entry which is preliminary data.</text>
</comment>
<proteinExistence type="inferred from homology"/>
<keyword evidence="6" id="KW-1185">Reference proteome</keyword>
<dbReference type="Gene3D" id="3.40.50.1820">
    <property type="entry name" value="alpha/beta hydrolase"/>
    <property type="match status" value="1"/>
</dbReference>
<dbReference type="STRING" id="1890364.A0A2P6NVJ6"/>
<dbReference type="Pfam" id="PF00135">
    <property type="entry name" value="COesterase"/>
    <property type="match status" value="1"/>
</dbReference>
<dbReference type="SUPFAM" id="SSF53474">
    <property type="entry name" value="alpha/beta-Hydrolases"/>
    <property type="match status" value="1"/>
</dbReference>
<comment type="similarity">
    <text evidence="1 3">Belongs to the type-B carboxylesterase/lipase family.</text>
</comment>
<evidence type="ECO:0000256" key="1">
    <source>
        <dbReference type="ARBA" id="ARBA00005964"/>
    </source>
</evidence>
<evidence type="ECO:0000259" key="4">
    <source>
        <dbReference type="Pfam" id="PF00135"/>
    </source>
</evidence>
<dbReference type="InterPro" id="IPR002018">
    <property type="entry name" value="CarbesteraseB"/>
</dbReference>
<reference evidence="5 6" key="1">
    <citation type="journal article" date="2018" name="Genome Biol. Evol.">
        <title>Multiple Roots of Fruiting Body Formation in Amoebozoa.</title>
        <authorList>
            <person name="Hillmann F."/>
            <person name="Forbes G."/>
            <person name="Novohradska S."/>
            <person name="Ferling I."/>
            <person name="Riege K."/>
            <person name="Groth M."/>
            <person name="Westermann M."/>
            <person name="Marz M."/>
            <person name="Spaller T."/>
            <person name="Winckler T."/>
            <person name="Schaap P."/>
            <person name="Glockner G."/>
        </authorList>
    </citation>
    <scope>NUCLEOTIDE SEQUENCE [LARGE SCALE GENOMIC DNA]</scope>
    <source>
        <strain evidence="5 6">Jena</strain>
    </source>
</reference>
<evidence type="ECO:0000256" key="3">
    <source>
        <dbReference type="RuleBase" id="RU361235"/>
    </source>
</evidence>
<dbReference type="ESTHER" id="9myce-a0a2p6nvj6">
    <property type="family name" value="Carb_B_Root"/>
</dbReference>
<name>A0A2P6NVJ6_9EUKA</name>
<dbReference type="OrthoDB" id="408631at2759"/>
<accession>A0A2P6NVJ6</accession>
<protein>
    <recommendedName>
        <fullName evidence="3">Carboxylic ester hydrolase</fullName>
        <ecNumber evidence="3">3.1.1.-</ecNumber>
    </recommendedName>
</protein>
<dbReference type="AlphaFoldDB" id="A0A2P6NVJ6"/>
<dbReference type="PANTHER" id="PTHR11559">
    <property type="entry name" value="CARBOXYLESTERASE"/>
    <property type="match status" value="1"/>
</dbReference>
<feature type="domain" description="Carboxylesterase type B" evidence="4">
    <location>
        <begin position="81"/>
        <end position="557"/>
    </location>
</feature>
<evidence type="ECO:0000313" key="5">
    <source>
        <dbReference type="EMBL" id="PRP87991.1"/>
    </source>
</evidence>
<dbReference type="InterPro" id="IPR029058">
    <property type="entry name" value="AB_hydrolase_fold"/>
</dbReference>
<evidence type="ECO:0000256" key="2">
    <source>
        <dbReference type="ARBA" id="ARBA00022801"/>
    </source>
</evidence>
<dbReference type="InParanoid" id="A0A2P6NVJ6"/>
<dbReference type="EC" id="3.1.1.-" evidence="3"/>
<dbReference type="InterPro" id="IPR050309">
    <property type="entry name" value="Type-B_Carboxylest/Lipase"/>
</dbReference>
<sequence>MIPQAGRSLVAGAEKPADADSNSLCTVRVVSLRSGDVKRPEQWPMQRKNCNHRPDASGMRGFIDSHPMAVKSTQGLPPGSEVPIKKWLGIPFASCERWSYPHTPDRWDETRDCFEFGPVPPQNPSKVEAFWGTSGILQRETIQSETECLNLNVFSPLKEEKRKLPVMVWIYGGAFMDGHSANGLYDPSDLLRLHPDVIIVTGNYRVNVFGFISHDDLKASDPEGKTGNYGLADQQMMIEWVRRNIETFGGDRDNVTLFGESAGATSVAMHMTLEKSSGFQRAILQSGTADTIAPDDNGYVWEDMLQVFGIEPSLSPHEKVEAMRKIPHAKLVEAVKNHRKWRYMPTPGGFIPISPGREILAGNINRDITDVILGHNRDEGTLYSRGMVADLTDSKIYEEMLLRFPSLLREQIKRAYPDLPGDNSTEEGRERGHAAESHLFGDLLFKGPVVSMARNLVAGKLSGRHRASVRLYLFDHQCGWLKQTIERVNRSDLGVMHASELASVFFHTPCFDESRDPQHRDRNISSEMCKRWIQFSKDGKPEGWPVYEGRGGKVMMFREMEGIEGEGSAIVATDEEDEREAHIQLWHDVYNAKHGGWMGRLYFVAKMLVSSYVPSWLRMY</sequence>
<dbReference type="GO" id="GO:0016787">
    <property type="term" value="F:hydrolase activity"/>
    <property type="evidence" value="ECO:0007669"/>
    <property type="project" value="UniProtKB-KW"/>
</dbReference>